<dbReference type="Gene3D" id="3.20.20.80">
    <property type="entry name" value="Glycosidases"/>
    <property type="match status" value="1"/>
</dbReference>
<gene>
    <name evidence="2" type="ORF">SAMN05421863_101418</name>
</gene>
<protein>
    <recommendedName>
        <fullName evidence="1">DUF4434 domain-containing protein</fullName>
    </recommendedName>
</protein>
<dbReference type="OrthoDB" id="5461181at2"/>
<evidence type="ECO:0000259" key="1">
    <source>
        <dbReference type="Pfam" id="PF14488"/>
    </source>
</evidence>
<name>A0A1I4NBA3_9PROT</name>
<dbReference type="STRING" id="44574.AAW31_01545"/>
<dbReference type="Pfam" id="PF14488">
    <property type="entry name" value="DUF4434"/>
    <property type="match status" value="1"/>
</dbReference>
<dbReference type="AlphaFoldDB" id="A0A1I4NBA3"/>
<dbReference type="InterPro" id="IPR027849">
    <property type="entry name" value="DUF4434"/>
</dbReference>
<organism evidence="2 3">
    <name type="scientific">Nitrosomonas communis</name>
    <dbReference type="NCBI Taxonomy" id="44574"/>
    <lineage>
        <taxon>Bacteria</taxon>
        <taxon>Pseudomonadati</taxon>
        <taxon>Pseudomonadota</taxon>
        <taxon>Betaproteobacteria</taxon>
        <taxon>Nitrosomonadales</taxon>
        <taxon>Nitrosomonadaceae</taxon>
        <taxon>Nitrosomonas</taxon>
    </lineage>
</organism>
<evidence type="ECO:0000313" key="2">
    <source>
        <dbReference type="EMBL" id="SFM12665.1"/>
    </source>
</evidence>
<evidence type="ECO:0000313" key="3">
    <source>
        <dbReference type="Proteomes" id="UP000183287"/>
    </source>
</evidence>
<reference evidence="3" key="1">
    <citation type="submission" date="2016-10" db="EMBL/GenBank/DDBJ databases">
        <authorList>
            <person name="Varghese N."/>
            <person name="Submissions S."/>
        </authorList>
    </citation>
    <scope>NUCLEOTIDE SEQUENCE [LARGE SCALE GENOMIC DNA]</scope>
    <source>
        <strain evidence="3">Nm44</strain>
    </source>
</reference>
<feature type="domain" description="DUF4434" evidence="1">
    <location>
        <begin position="34"/>
        <end position="320"/>
    </location>
</feature>
<dbReference type="RefSeq" id="WP_074904821.1">
    <property type="nucleotide sequence ID" value="NZ_FOUB01000014.1"/>
</dbReference>
<sequence length="358" mass="41507">MKRFSWVWIGCWMIIMISSSRALFSKEPEPIHPIRGTFIQLYEDSHGQWDKNEWVIFFSYLKKLKISNLYLQWTVEETYAFFPSNSFQPVEFPPLETILKFAEQLDIKINIGLVYDDKYWNQITKNPHRVKVYLDGLLNRSILAAEQIAPIAKKYKSFNGWYITEEVDDINWRHGKRKLLFAYLGQLSSALEKLTPGYQIAISGFCNGQIKMAEFKKFWDQLFERTRINLALFQDGIGVNKLTLSELPDYLAAFKQSAIDNQREIGVIVEIFRQTDGHPINENSFQAVPADLSRINQQRQLASKFTQNIIAFSIPSYMMPIAGDAGEALYNGYLADIEENTNSDLRLETIQKDPTQPQ</sequence>
<proteinExistence type="predicted"/>
<dbReference type="EMBL" id="FOUB01000014">
    <property type="protein sequence ID" value="SFM12665.1"/>
    <property type="molecule type" value="Genomic_DNA"/>
</dbReference>
<accession>A0A1I4NBA3</accession>
<keyword evidence="3" id="KW-1185">Reference proteome</keyword>
<dbReference type="Proteomes" id="UP000183287">
    <property type="component" value="Unassembled WGS sequence"/>
</dbReference>